<keyword evidence="12 16" id="KW-1278">Translocase</keyword>
<reference evidence="19 20" key="1">
    <citation type="submission" date="2020-10" db="EMBL/GenBank/DDBJ databases">
        <title>Sequencing the genomes of 1000 actinobacteria strains.</title>
        <authorList>
            <person name="Klenk H.-P."/>
        </authorList>
    </citation>
    <scope>NUCLEOTIDE SEQUENCE [LARGE SCALE GENOMIC DNA]</scope>
    <source>
        <strain evidence="19 20">DSM 41803</strain>
    </source>
</reference>
<dbReference type="InterPro" id="IPR036412">
    <property type="entry name" value="HAD-like_sf"/>
</dbReference>
<keyword evidence="13 16" id="KW-1133">Transmembrane helix</keyword>
<dbReference type="SUPFAM" id="SSF81653">
    <property type="entry name" value="Calcium ATPase, transduction domain A"/>
    <property type="match status" value="1"/>
</dbReference>
<evidence type="ECO:0000256" key="1">
    <source>
        <dbReference type="ARBA" id="ARBA00004651"/>
    </source>
</evidence>
<dbReference type="FunFam" id="2.70.150.10:FF:000033">
    <property type="entry name" value="Potassium-transporting ATPase ATP-binding subunit"/>
    <property type="match status" value="1"/>
</dbReference>
<dbReference type="InterPro" id="IPR059000">
    <property type="entry name" value="ATPase_P-type_domA"/>
</dbReference>
<feature type="binding site" evidence="16">
    <location>
        <position position="372"/>
    </location>
    <ligand>
        <name>ATP</name>
        <dbReference type="ChEBI" id="CHEBI:30616"/>
    </ligand>
</feature>
<keyword evidence="7 16" id="KW-0479">Metal-binding</keyword>
<dbReference type="SUPFAM" id="SSF56784">
    <property type="entry name" value="HAD-like"/>
    <property type="match status" value="1"/>
</dbReference>
<evidence type="ECO:0000256" key="7">
    <source>
        <dbReference type="ARBA" id="ARBA00022723"/>
    </source>
</evidence>
<evidence type="ECO:0000256" key="2">
    <source>
        <dbReference type="ARBA" id="ARBA00022448"/>
    </source>
</evidence>
<feature type="domain" description="P-type ATPase A" evidence="18">
    <location>
        <begin position="131"/>
        <end position="232"/>
    </location>
</feature>
<keyword evidence="14 16" id="KW-0406">Ion transport</keyword>
<evidence type="ECO:0000256" key="8">
    <source>
        <dbReference type="ARBA" id="ARBA00022741"/>
    </source>
</evidence>
<evidence type="ECO:0000256" key="13">
    <source>
        <dbReference type="ARBA" id="ARBA00022989"/>
    </source>
</evidence>
<comment type="subunit">
    <text evidence="16">The system is composed of three essential subunits: KdpA, KdpB and KdpC.</text>
</comment>
<dbReference type="InterPro" id="IPR008250">
    <property type="entry name" value="ATPase_P-typ_transduc_dom_A_sf"/>
</dbReference>
<keyword evidence="4 16" id="KW-0633">Potassium transport</keyword>
<dbReference type="GO" id="GO:0005524">
    <property type="term" value="F:ATP binding"/>
    <property type="evidence" value="ECO:0007669"/>
    <property type="project" value="UniProtKB-UniRule"/>
</dbReference>
<dbReference type="InterPro" id="IPR044492">
    <property type="entry name" value="P_typ_ATPase_HD_dom"/>
</dbReference>
<keyword evidence="10 16" id="KW-0460">Magnesium</keyword>
<feature type="compositionally biased region" description="Low complexity" evidence="17">
    <location>
        <begin position="868"/>
        <end position="886"/>
    </location>
</feature>
<feature type="transmembrane region" description="Helical" evidence="16">
    <location>
        <begin position="243"/>
        <end position="264"/>
    </location>
</feature>
<gene>
    <name evidence="16" type="primary">kdpB</name>
    <name evidence="19" type="ORF">H4687_008406</name>
</gene>
<dbReference type="NCBIfam" id="TIGR01497">
    <property type="entry name" value="kdpB"/>
    <property type="match status" value="1"/>
</dbReference>
<evidence type="ECO:0000259" key="18">
    <source>
        <dbReference type="Pfam" id="PF00122"/>
    </source>
</evidence>
<keyword evidence="15 16" id="KW-0472">Membrane</keyword>
<keyword evidence="9 16" id="KW-0067">ATP-binding</keyword>
<keyword evidence="2 16" id="KW-0813">Transport</keyword>
<feature type="binding site" evidence="16">
    <location>
        <begin position="402"/>
        <end position="409"/>
    </location>
    <ligand>
        <name>ATP</name>
        <dbReference type="ChEBI" id="CHEBI:30616"/>
    </ligand>
</feature>
<evidence type="ECO:0000256" key="4">
    <source>
        <dbReference type="ARBA" id="ARBA00022538"/>
    </source>
</evidence>
<dbReference type="InterPro" id="IPR001757">
    <property type="entry name" value="P_typ_ATPase"/>
</dbReference>
<proteinExistence type="inferred from homology"/>
<dbReference type="SUPFAM" id="SSF81665">
    <property type="entry name" value="Calcium ATPase, transmembrane domain M"/>
    <property type="match status" value="1"/>
</dbReference>
<dbReference type="EC" id="7.2.2.6" evidence="16"/>
<keyword evidence="11 16" id="KW-0630">Potassium</keyword>
<feature type="transmembrane region" description="Helical" evidence="16">
    <location>
        <begin position="613"/>
        <end position="631"/>
    </location>
</feature>
<dbReference type="GO" id="GO:0016887">
    <property type="term" value="F:ATP hydrolysis activity"/>
    <property type="evidence" value="ECO:0007669"/>
    <property type="project" value="InterPro"/>
</dbReference>
<dbReference type="Gene3D" id="3.40.1110.10">
    <property type="entry name" value="Calcium-transporting ATPase, cytoplasmic domain N"/>
    <property type="match status" value="1"/>
</dbReference>
<feature type="transmembrane region" description="Helical" evidence="16">
    <location>
        <begin position="276"/>
        <end position="300"/>
    </location>
</feature>
<dbReference type="PROSITE" id="PS00154">
    <property type="entry name" value="ATPASE_E1_E2"/>
    <property type="match status" value="1"/>
</dbReference>
<comment type="catalytic activity">
    <reaction evidence="16">
        <text>K(+)(out) + ATP + H2O = K(+)(in) + ADP + phosphate + H(+)</text>
        <dbReference type="Rhea" id="RHEA:16777"/>
        <dbReference type="ChEBI" id="CHEBI:15377"/>
        <dbReference type="ChEBI" id="CHEBI:15378"/>
        <dbReference type="ChEBI" id="CHEBI:29103"/>
        <dbReference type="ChEBI" id="CHEBI:30616"/>
        <dbReference type="ChEBI" id="CHEBI:43474"/>
        <dbReference type="ChEBI" id="CHEBI:456216"/>
        <dbReference type="EC" id="7.2.2.6"/>
    </reaction>
</comment>
<evidence type="ECO:0000256" key="16">
    <source>
        <dbReference type="HAMAP-Rule" id="MF_00285"/>
    </source>
</evidence>
<dbReference type="HAMAP" id="MF_00285">
    <property type="entry name" value="KdpB"/>
    <property type="match status" value="1"/>
</dbReference>
<comment type="caution">
    <text evidence="19">The sequence shown here is derived from an EMBL/GenBank/DDBJ whole genome shotgun (WGS) entry which is preliminary data.</text>
</comment>
<protein>
    <recommendedName>
        <fullName evidence="16">Potassium-transporting ATPase ATP-binding subunit</fullName>
        <ecNumber evidence="16">7.2.2.6</ecNumber>
    </recommendedName>
    <alternativeName>
        <fullName evidence="16">ATP phosphohydrolase [potassium-transporting] B chain</fullName>
    </alternativeName>
    <alternativeName>
        <fullName evidence="16">Potassium-binding and translocating subunit B</fullName>
    </alternativeName>
    <alternativeName>
        <fullName evidence="16">Potassium-translocating ATPase B chain</fullName>
    </alternativeName>
</protein>
<dbReference type="Gene3D" id="2.70.150.10">
    <property type="entry name" value="Calcium-transporting ATPase, cytoplasmic transduction domain A"/>
    <property type="match status" value="1"/>
</dbReference>
<feature type="compositionally biased region" description="Low complexity" evidence="17">
    <location>
        <begin position="896"/>
        <end position="921"/>
    </location>
</feature>
<comment type="function">
    <text evidence="16">Part of the high-affinity ATP-driven potassium transport (or Kdp) system, which catalyzes the hydrolysis of ATP coupled with the electrogenic transport of potassium into the cytoplasm. This subunit is responsible for energy coupling to the transport system and for the release of the potassium ions to the cytoplasm.</text>
</comment>
<dbReference type="InterPro" id="IPR023214">
    <property type="entry name" value="HAD_sf"/>
</dbReference>
<evidence type="ECO:0000256" key="11">
    <source>
        <dbReference type="ARBA" id="ARBA00022958"/>
    </source>
</evidence>
<feature type="region of interest" description="Disordered" evidence="17">
    <location>
        <begin position="1"/>
        <end position="32"/>
    </location>
</feature>
<dbReference type="InterPro" id="IPR023298">
    <property type="entry name" value="ATPase_P-typ_TM_dom_sf"/>
</dbReference>
<feature type="transmembrane region" description="Helical" evidence="16">
    <location>
        <begin position="726"/>
        <end position="748"/>
    </location>
</feature>
<evidence type="ECO:0000256" key="3">
    <source>
        <dbReference type="ARBA" id="ARBA00022475"/>
    </source>
</evidence>
<feature type="transmembrane region" description="Helical" evidence="16">
    <location>
        <begin position="646"/>
        <end position="665"/>
    </location>
</feature>
<dbReference type="InterPro" id="IPR018303">
    <property type="entry name" value="ATPase_P-typ_P_site"/>
</dbReference>
<feature type="binding site" evidence="16">
    <location>
        <position position="551"/>
    </location>
    <ligand>
        <name>Mg(2+)</name>
        <dbReference type="ChEBI" id="CHEBI:18420"/>
    </ligand>
</feature>
<dbReference type="SFLD" id="SFLDF00027">
    <property type="entry name" value="p-type_atpase"/>
    <property type="match status" value="1"/>
</dbReference>
<dbReference type="FunFam" id="3.40.1110.10:FF:000007">
    <property type="entry name" value="Potassium-transporting ATPase ATP-binding subunit"/>
    <property type="match status" value="1"/>
</dbReference>
<name>A0A8I0PDP9_9ACTN</name>
<dbReference type="CDD" id="cd02078">
    <property type="entry name" value="P-type_ATPase_K"/>
    <property type="match status" value="1"/>
</dbReference>
<keyword evidence="8 16" id="KW-0547">Nucleotide-binding</keyword>
<dbReference type="PANTHER" id="PTHR43743">
    <property type="entry name" value="POTASSIUM-TRANSPORTING ATPASE ATP-BINDING SUBUNIT"/>
    <property type="match status" value="1"/>
</dbReference>
<dbReference type="GO" id="GO:0008556">
    <property type="term" value="F:P-type potassium transmembrane transporter activity"/>
    <property type="evidence" value="ECO:0007669"/>
    <property type="project" value="UniProtKB-UniRule"/>
</dbReference>
<dbReference type="Pfam" id="PF00702">
    <property type="entry name" value="Hydrolase"/>
    <property type="match status" value="1"/>
</dbReference>
<dbReference type="SFLD" id="SFLDS00003">
    <property type="entry name" value="Haloacid_Dehalogenase"/>
    <property type="match status" value="1"/>
</dbReference>
<evidence type="ECO:0000256" key="9">
    <source>
        <dbReference type="ARBA" id="ARBA00022840"/>
    </source>
</evidence>
<dbReference type="PANTHER" id="PTHR43743:SF1">
    <property type="entry name" value="POTASSIUM-TRANSPORTING ATPASE ATP-BINDING SUBUNIT"/>
    <property type="match status" value="1"/>
</dbReference>
<feature type="binding site" evidence="16">
    <location>
        <position position="368"/>
    </location>
    <ligand>
        <name>ATP</name>
        <dbReference type="ChEBI" id="CHEBI:30616"/>
    </ligand>
</feature>
<comment type="similarity">
    <text evidence="16">Belongs to the cation transport ATPase (P-type) (TC 3.A.3) family. Type IA subfamily.</text>
</comment>
<organism evidence="19 20">
    <name type="scientific">Streptomyces stelliscabiei</name>
    <dbReference type="NCBI Taxonomy" id="146820"/>
    <lineage>
        <taxon>Bacteria</taxon>
        <taxon>Bacillati</taxon>
        <taxon>Actinomycetota</taxon>
        <taxon>Actinomycetes</taxon>
        <taxon>Kitasatosporales</taxon>
        <taxon>Streptomycetaceae</taxon>
        <taxon>Streptomyces</taxon>
    </lineage>
</organism>
<dbReference type="GO" id="GO:0005886">
    <property type="term" value="C:plasma membrane"/>
    <property type="evidence" value="ECO:0007669"/>
    <property type="project" value="UniProtKB-SubCell"/>
</dbReference>
<keyword evidence="20" id="KW-1185">Reference proteome</keyword>
<dbReference type="GO" id="GO:0000287">
    <property type="term" value="F:magnesium ion binding"/>
    <property type="evidence" value="ECO:0007669"/>
    <property type="project" value="UniProtKB-UniRule"/>
</dbReference>
<dbReference type="InterPro" id="IPR023299">
    <property type="entry name" value="ATPase_P-typ_cyto_dom_N"/>
</dbReference>
<evidence type="ECO:0000256" key="6">
    <source>
        <dbReference type="ARBA" id="ARBA00022692"/>
    </source>
</evidence>
<dbReference type="EMBL" id="JADBGF010000001">
    <property type="protein sequence ID" value="MBE1602277.1"/>
    <property type="molecule type" value="Genomic_DNA"/>
</dbReference>
<comment type="subcellular location">
    <subcellularLocation>
        <location evidence="1 16">Cell membrane</location>
        <topology evidence="1 16">Multi-pass membrane protein</topology>
    </subcellularLocation>
</comment>
<dbReference type="Proteomes" id="UP000629287">
    <property type="component" value="Unassembled WGS sequence"/>
</dbReference>
<feature type="active site" description="4-aspartylphosphate intermediate" evidence="16">
    <location>
        <position position="331"/>
    </location>
</feature>
<feature type="binding site" evidence="16">
    <location>
        <position position="420"/>
    </location>
    <ligand>
        <name>ATP</name>
        <dbReference type="ChEBI" id="CHEBI:30616"/>
    </ligand>
</feature>
<feature type="transmembrane region" description="Helical" evidence="16">
    <location>
        <begin position="65"/>
        <end position="83"/>
    </location>
</feature>
<evidence type="ECO:0000313" key="20">
    <source>
        <dbReference type="Proteomes" id="UP000629287"/>
    </source>
</evidence>
<dbReference type="SFLD" id="SFLDG00002">
    <property type="entry name" value="C1.7:_P-type_atpase_like"/>
    <property type="match status" value="1"/>
</dbReference>
<dbReference type="Gene3D" id="3.40.50.1000">
    <property type="entry name" value="HAD superfamily/HAD-like"/>
    <property type="match status" value="1"/>
</dbReference>
<feature type="region of interest" description="Disordered" evidence="17">
    <location>
        <begin position="847"/>
        <end position="921"/>
    </location>
</feature>
<keyword evidence="5 16" id="KW-0597">Phosphoprotein</keyword>
<evidence type="ECO:0000256" key="5">
    <source>
        <dbReference type="ARBA" id="ARBA00022553"/>
    </source>
</evidence>
<sequence length="921" mass="97092">MTTDVNEHEDTMATASPARPPHGAAPTRHGVNEGRVGAGMFDPRQLLTSLPDALRKLDPRLMVKSPVMFVVLVGSVLTTLFSFKDPGDWFGWTISAWLWLTVIFANLAEAVAEGRGKAQADTLRRARTDTVARRLSPDGTAEERVPGTGLRVGDRVVCEAGDVIPGDGDVVEGVASVDESAITGESAPVIRESGGDRCAVTGGTKVLSDRIVVKITTRPGETFVDRMISLVEGAARQKTPNEIALNILLVSLTIVFLLAVATLPPFADYAGTHLTMVVLVALLVCLIPTTIGALLSAIGIAGMDRLVQRNVLAMSGRAVEAAGGVSTLLLDKTGTITLGNRQAAEFVPVNGTSESEVADAAQLSSLADETPEGRSVVVLATTRYGLPERHQGELTGAAWIAFAAQTRMSGVDVDGRKVRKGAAGSVTAWVRERGGTVAGDADGIAERIAGAGGTPLLVAVGDADGARMLGVIHLKDVVKDGMRERFGELRRMGIRTVMITGDNPLTAKAIAEEAGVDGYLAEATPEDKMALIKREQAGGKLVAMTGDGTNDAPALAQADVGVAMNTGTSAAKEAGNMVDLDSDPTKLIEIVEIGKQLLITRGALTTFSIANDVAKYFAIIPALFAAVHPGLDRLNIMRLSSPDSAILSAVVFNALIIIALVPLALRGVRHRPMSAGRLLRRNLRHLRSRRPDRPVHRHQGHRRTRLAHSRNRVKDLNISLTNTARLLGAGLRALLALTLVTGVLYPLAGTGFAQALFHGTADGSEIKDHTGRVVGSSLIGQSYELPLKKGQKTPEPDLRWFQGRPEGGLGVNTVNTRYRLILSGATNRSADNRRLVQAVKEAKAAVVNDNSVPGHPVRPSEVPPDAVTSSGFGRTRTSPRGTPTSRCAGSRRGTDSPSYRYATSSRSTPTAAPSASSVSPG</sequence>
<feature type="compositionally biased region" description="Basic and acidic residues" evidence="17">
    <location>
        <begin position="1"/>
        <end position="11"/>
    </location>
</feature>
<dbReference type="Pfam" id="PF00122">
    <property type="entry name" value="E1-E2_ATPase"/>
    <property type="match status" value="1"/>
</dbReference>
<feature type="binding site" evidence="16">
    <location>
        <position position="547"/>
    </location>
    <ligand>
        <name>Mg(2+)</name>
        <dbReference type="ChEBI" id="CHEBI:18420"/>
    </ligand>
</feature>
<dbReference type="InterPro" id="IPR006391">
    <property type="entry name" value="P-type_ATPase_bsu_IA"/>
</dbReference>
<evidence type="ECO:0000313" key="19">
    <source>
        <dbReference type="EMBL" id="MBE1602277.1"/>
    </source>
</evidence>
<evidence type="ECO:0000256" key="15">
    <source>
        <dbReference type="ARBA" id="ARBA00023136"/>
    </source>
</evidence>
<evidence type="ECO:0000256" key="14">
    <source>
        <dbReference type="ARBA" id="ARBA00023065"/>
    </source>
</evidence>
<feature type="transmembrane region" description="Helical" evidence="16">
    <location>
        <begin position="89"/>
        <end position="108"/>
    </location>
</feature>
<evidence type="ECO:0000256" key="12">
    <source>
        <dbReference type="ARBA" id="ARBA00022967"/>
    </source>
</evidence>
<keyword evidence="6 16" id="KW-0812">Transmembrane</keyword>
<evidence type="ECO:0000256" key="10">
    <source>
        <dbReference type="ARBA" id="ARBA00022842"/>
    </source>
</evidence>
<accession>A0A8I0PDP9</accession>
<dbReference type="AlphaFoldDB" id="A0A8I0PDP9"/>
<dbReference type="InterPro" id="IPR003820">
    <property type="entry name" value="KdpC"/>
</dbReference>
<dbReference type="PRINTS" id="PR00119">
    <property type="entry name" value="CATATPASE"/>
</dbReference>
<dbReference type="Pfam" id="PF02669">
    <property type="entry name" value="KdpC"/>
    <property type="match status" value="1"/>
</dbReference>
<keyword evidence="3 16" id="KW-1003">Cell membrane</keyword>
<evidence type="ECO:0000256" key="17">
    <source>
        <dbReference type="SAM" id="MobiDB-lite"/>
    </source>
</evidence>
<dbReference type="NCBIfam" id="TIGR01494">
    <property type="entry name" value="ATPase_P-type"/>
    <property type="match status" value="2"/>
</dbReference>